<comment type="caution">
    <text evidence="1">The sequence shown here is derived from an EMBL/GenBank/DDBJ whole genome shotgun (WGS) entry which is preliminary data.</text>
</comment>
<dbReference type="AlphaFoldDB" id="X0X7I5"/>
<dbReference type="EMBL" id="BARS01048670">
    <property type="protein sequence ID" value="GAG38980.1"/>
    <property type="molecule type" value="Genomic_DNA"/>
</dbReference>
<organism evidence="1">
    <name type="scientific">marine sediment metagenome</name>
    <dbReference type="NCBI Taxonomy" id="412755"/>
    <lineage>
        <taxon>unclassified sequences</taxon>
        <taxon>metagenomes</taxon>
        <taxon>ecological metagenomes</taxon>
    </lineage>
</organism>
<sequence>MVKDQTVRRWPDYVFLHALLDGSVFAWMVMDYGLEEEPRSFSGGPRYYAYYRRGEMKALLRRAGFRALALESYPERVLGEEIVRVWAQKP</sequence>
<proteinExistence type="predicted"/>
<reference evidence="1" key="1">
    <citation type="journal article" date="2014" name="Front. Microbiol.">
        <title>High frequency of phylogenetically diverse reductive dehalogenase-homologous genes in deep subseafloor sedimentary metagenomes.</title>
        <authorList>
            <person name="Kawai M."/>
            <person name="Futagami T."/>
            <person name="Toyoda A."/>
            <person name="Takaki Y."/>
            <person name="Nishi S."/>
            <person name="Hori S."/>
            <person name="Arai W."/>
            <person name="Tsubouchi T."/>
            <person name="Morono Y."/>
            <person name="Uchiyama I."/>
            <person name="Ito T."/>
            <person name="Fujiyama A."/>
            <person name="Inagaki F."/>
            <person name="Takami H."/>
        </authorList>
    </citation>
    <scope>NUCLEOTIDE SEQUENCE</scope>
    <source>
        <strain evidence="1">Expedition CK06-06</strain>
    </source>
</reference>
<gene>
    <name evidence="1" type="ORF">S01H1_72899</name>
</gene>
<evidence type="ECO:0000313" key="1">
    <source>
        <dbReference type="EMBL" id="GAG38980.1"/>
    </source>
</evidence>
<name>X0X7I5_9ZZZZ</name>
<accession>X0X7I5</accession>
<protein>
    <submittedName>
        <fullName evidence="1">Uncharacterized protein</fullName>
    </submittedName>
</protein>